<gene>
    <name evidence="1" type="ORF">SAMN04487893_104182</name>
</gene>
<protein>
    <submittedName>
        <fullName evidence="1">Uncharacterized protein</fullName>
    </submittedName>
</protein>
<keyword evidence="2" id="KW-1185">Reference proteome</keyword>
<dbReference type="STRING" id="1150112.SAMN04487893_104182"/>
<dbReference type="AlphaFoldDB" id="A0A1I3PN79"/>
<evidence type="ECO:0000313" key="2">
    <source>
        <dbReference type="Proteomes" id="UP000243887"/>
    </source>
</evidence>
<dbReference type="RefSeq" id="WP_090678470.1">
    <property type="nucleotide sequence ID" value="NZ_FORU01000004.1"/>
</dbReference>
<proteinExistence type="predicted"/>
<evidence type="ECO:0000313" key="1">
    <source>
        <dbReference type="EMBL" id="SFJ22777.1"/>
    </source>
</evidence>
<dbReference type="Proteomes" id="UP000243887">
    <property type="component" value="Unassembled WGS sequence"/>
</dbReference>
<reference evidence="2" key="1">
    <citation type="submission" date="2016-10" db="EMBL/GenBank/DDBJ databases">
        <authorList>
            <person name="Varghese N."/>
            <person name="Submissions S."/>
        </authorList>
    </citation>
    <scope>NUCLEOTIDE SEQUENCE [LARGE SCALE GENOMIC DNA]</scope>
    <source>
        <strain evidence="2">DSM 26542</strain>
    </source>
</reference>
<dbReference type="EMBL" id="FORU01000004">
    <property type="protein sequence ID" value="SFJ22777.1"/>
    <property type="molecule type" value="Genomic_DNA"/>
</dbReference>
<accession>A0A1I3PN79</accession>
<name>A0A1I3PN79_9FLAO</name>
<organism evidence="1 2">
    <name type="scientific">Myroides guanonis</name>
    <dbReference type="NCBI Taxonomy" id="1150112"/>
    <lineage>
        <taxon>Bacteria</taxon>
        <taxon>Pseudomonadati</taxon>
        <taxon>Bacteroidota</taxon>
        <taxon>Flavobacteriia</taxon>
        <taxon>Flavobacteriales</taxon>
        <taxon>Flavobacteriaceae</taxon>
        <taxon>Myroides</taxon>
    </lineage>
</organism>
<sequence length="239" mass="27336">MPKKIPADYLVFDDDEDTLKQYNINVKIKGYDCNPIHINPTNFLDPSTGEFDEKGFKDEIILKTQGKNITLVLSDWNMSLPNIFGWDIISMSISAKDKLKDKQFLIYSSDIKNASKYILEKISNEVCKKPNSIDDLSLNNFVSNILDLKIKFWKRDGTQYDEIITLLKKESKTISNIVLNSILSLEKKEVVNFGNANFDGKTISEIFNNPEENGIGLYFVKELMDLSLAHYTKINDDVS</sequence>
<dbReference type="OrthoDB" id="1423114at2"/>